<protein>
    <submittedName>
        <fullName evidence="1">Uncharacterized protein</fullName>
    </submittedName>
</protein>
<dbReference type="EMBL" id="MFKM01000014">
    <property type="protein sequence ID" value="OGG43435.1"/>
    <property type="molecule type" value="Genomic_DNA"/>
</dbReference>
<evidence type="ECO:0000313" key="1">
    <source>
        <dbReference type="EMBL" id="OGG43435.1"/>
    </source>
</evidence>
<organism evidence="1 2">
    <name type="scientific">Candidatus Jorgensenbacteria bacterium RIFCSPLOWO2_12_FULL_42_11</name>
    <dbReference type="NCBI Taxonomy" id="1798473"/>
    <lineage>
        <taxon>Bacteria</taxon>
        <taxon>Candidatus Joergenseniibacteriota</taxon>
    </lineage>
</organism>
<proteinExistence type="predicted"/>
<evidence type="ECO:0000313" key="2">
    <source>
        <dbReference type="Proteomes" id="UP000176633"/>
    </source>
</evidence>
<sequence>MATITIPKKELKTVLKESIREVLEQESMKFRVFFAPFVSQKEQKDIEKRYGRPFRKVAKSTEVKI</sequence>
<comment type="caution">
    <text evidence="1">The sequence shown here is derived from an EMBL/GenBank/DDBJ whole genome shotgun (WGS) entry which is preliminary data.</text>
</comment>
<accession>A0A1F6C2K7</accession>
<name>A0A1F6C2K7_9BACT</name>
<dbReference type="AlphaFoldDB" id="A0A1F6C2K7"/>
<gene>
    <name evidence="1" type="ORF">A3G50_01935</name>
</gene>
<reference evidence="1 2" key="1">
    <citation type="journal article" date="2016" name="Nat. Commun.">
        <title>Thousands of microbial genomes shed light on interconnected biogeochemical processes in an aquifer system.</title>
        <authorList>
            <person name="Anantharaman K."/>
            <person name="Brown C.T."/>
            <person name="Hug L.A."/>
            <person name="Sharon I."/>
            <person name="Castelle C.J."/>
            <person name="Probst A.J."/>
            <person name="Thomas B.C."/>
            <person name="Singh A."/>
            <person name="Wilkins M.J."/>
            <person name="Karaoz U."/>
            <person name="Brodie E.L."/>
            <person name="Williams K.H."/>
            <person name="Hubbard S.S."/>
            <person name="Banfield J.F."/>
        </authorList>
    </citation>
    <scope>NUCLEOTIDE SEQUENCE [LARGE SCALE GENOMIC DNA]</scope>
</reference>
<dbReference type="Proteomes" id="UP000176633">
    <property type="component" value="Unassembled WGS sequence"/>
</dbReference>